<dbReference type="Proteomes" id="UP001166286">
    <property type="component" value="Unassembled WGS sequence"/>
</dbReference>
<dbReference type="AlphaFoldDB" id="A0AA39UZ46"/>
<evidence type="ECO:0000313" key="4">
    <source>
        <dbReference type="Proteomes" id="UP001166286"/>
    </source>
</evidence>
<dbReference type="EMBL" id="JAFEKC020000019">
    <property type="protein sequence ID" value="KAK0509307.1"/>
    <property type="molecule type" value="Genomic_DNA"/>
</dbReference>
<keyword evidence="2" id="KW-1133">Transmembrane helix</keyword>
<evidence type="ECO:0000256" key="1">
    <source>
        <dbReference type="SAM" id="MobiDB-lite"/>
    </source>
</evidence>
<comment type="caution">
    <text evidence="3">The sequence shown here is derived from an EMBL/GenBank/DDBJ whole genome shotgun (WGS) entry which is preliminary data.</text>
</comment>
<feature type="transmembrane region" description="Helical" evidence="2">
    <location>
        <begin position="119"/>
        <end position="139"/>
    </location>
</feature>
<gene>
    <name evidence="3" type="ORF">JMJ35_008678</name>
</gene>
<dbReference type="SUPFAM" id="SSF103473">
    <property type="entry name" value="MFS general substrate transporter"/>
    <property type="match status" value="1"/>
</dbReference>
<protein>
    <submittedName>
        <fullName evidence="3">Uncharacterized protein</fullName>
    </submittedName>
</protein>
<keyword evidence="2" id="KW-0812">Transmembrane</keyword>
<feature type="region of interest" description="Disordered" evidence="1">
    <location>
        <begin position="151"/>
        <end position="175"/>
    </location>
</feature>
<evidence type="ECO:0000313" key="3">
    <source>
        <dbReference type="EMBL" id="KAK0509307.1"/>
    </source>
</evidence>
<feature type="transmembrane region" description="Helical" evidence="2">
    <location>
        <begin position="90"/>
        <end position="107"/>
    </location>
</feature>
<name>A0AA39UZ46_9LECA</name>
<keyword evidence="2" id="KW-0472">Membrane</keyword>
<accession>A0AA39UZ46</accession>
<proteinExistence type="predicted"/>
<evidence type="ECO:0000256" key="2">
    <source>
        <dbReference type="SAM" id="Phobius"/>
    </source>
</evidence>
<sequence length="175" mass="19430">MAFGLIGVDIVLRVLLVEKKIARQWDVDRSETASPVPPGDEKLPVPAMEEPAILATQQPDVTAELPTVDPEEKSSGIKHPVLLLLTSRRLLAALYTTLSYAILMTAWDAVLPLRVHDLFGWSSLGAGLIFLPLILPSTYTSEPYLFNPQLNQKPVHHAPSTTPKFTQRTHHNHHH</sequence>
<keyword evidence="4" id="KW-1185">Reference proteome</keyword>
<organism evidence="3 4">
    <name type="scientific">Cladonia borealis</name>
    <dbReference type="NCBI Taxonomy" id="184061"/>
    <lineage>
        <taxon>Eukaryota</taxon>
        <taxon>Fungi</taxon>
        <taxon>Dikarya</taxon>
        <taxon>Ascomycota</taxon>
        <taxon>Pezizomycotina</taxon>
        <taxon>Lecanoromycetes</taxon>
        <taxon>OSLEUM clade</taxon>
        <taxon>Lecanoromycetidae</taxon>
        <taxon>Lecanorales</taxon>
        <taxon>Lecanorineae</taxon>
        <taxon>Cladoniaceae</taxon>
        <taxon>Cladonia</taxon>
    </lineage>
</organism>
<dbReference type="InterPro" id="IPR036259">
    <property type="entry name" value="MFS_trans_sf"/>
</dbReference>
<reference evidence="3" key="1">
    <citation type="submission" date="2023-03" db="EMBL/GenBank/DDBJ databases">
        <title>Complete genome of Cladonia borealis.</title>
        <authorList>
            <person name="Park H."/>
        </authorList>
    </citation>
    <scope>NUCLEOTIDE SEQUENCE</scope>
    <source>
        <strain evidence="3">ANT050790</strain>
    </source>
</reference>